<comment type="subunit">
    <text evidence="3 9">Tetramer of two alpha and two beta chains.</text>
</comment>
<dbReference type="HAMAP" id="MF_00131">
    <property type="entry name" value="Trp_synth_alpha"/>
    <property type="match status" value="1"/>
</dbReference>
<evidence type="ECO:0000256" key="4">
    <source>
        <dbReference type="ARBA" id="ARBA00022605"/>
    </source>
</evidence>
<dbReference type="InterPro" id="IPR011060">
    <property type="entry name" value="RibuloseP-bd_barrel"/>
</dbReference>
<dbReference type="InterPro" id="IPR013785">
    <property type="entry name" value="Aldolase_TIM"/>
</dbReference>
<evidence type="ECO:0000256" key="7">
    <source>
        <dbReference type="ARBA" id="ARBA00023239"/>
    </source>
</evidence>
<comment type="similarity">
    <text evidence="9 10">Belongs to the TrpA family.</text>
</comment>
<dbReference type="EC" id="4.2.1.20" evidence="9"/>
<evidence type="ECO:0000313" key="14">
    <source>
        <dbReference type="Proteomes" id="UP001146439"/>
    </source>
</evidence>
<dbReference type="Proteomes" id="UP001146439">
    <property type="component" value="Unassembled WGS sequence"/>
</dbReference>
<dbReference type="Proteomes" id="UP001371299">
    <property type="component" value="Unassembled WGS sequence"/>
</dbReference>
<evidence type="ECO:0000256" key="3">
    <source>
        <dbReference type="ARBA" id="ARBA00011270"/>
    </source>
</evidence>
<keyword evidence="6 9" id="KW-0057">Aromatic amino acid biosynthesis</keyword>
<dbReference type="InterPro" id="IPR002028">
    <property type="entry name" value="Trp_synthase_suA"/>
</dbReference>
<name>A0A9X3LYT5_9CORY</name>
<dbReference type="NCBIfam" id="TIGR00262">
    <property type="entry name" value="trpA"/>
    <property type="match status" value="1"/>
</dbReference>
<comment type="caution">
    <text evidence="12">The sequence shown here is derived from an EMBL/GenBank/DDBJ whole genome shotgun (WGS) entry which is preliminary data.</text>
</comment>
<proteinExistence type="inferred from homology"/>
<evidence type="ECO:0000256" key="2">
    <source>
        <dbReference type="ARBA" id="ARBA00004733"/>
    </source>
</evidence>
<dbReference type="GO" id="GO:0005829">
    <property type="term" value="C:cytosol"/>
    <property type="evidence" value="ECO:0007669"/>
    <property type="project" value="TreeGrafter"/>
</dbReference>
<reference evidence="13 15" key="2">
    <citation type="submission" date="2024-01" db="EMBL/GenBank/DDBJ databases">
        <title>Description of two novel Corynebacterium species isolated from human nasal passages and skin.</title>
        <authorList>
            <person name="Popowitch E."/>
            <person name="Tran T.H."/>
            <person name="Escapa I.F."/>
            <person name="Bhatt E."/>
            <person name="Sozat A.K."/>
            <person name="Roberts A.Q."/>
            <person name="Segre J.A."/>
            <person name="Kong H."/>
            <person name="Conlan S."/>
            <person name="Lemon K.P."/>
            <person name="Kelly M.S."/>
        </authorList>
    </citation>
    <scope>NUCLEOTIDE SEQUENCE [LARGE SCALE GENOMIC DNA]</scope>
    <source>
        <strain evidence="13 15">KPL2619</strain>
    </source>
</reference>
<dbReference type="GO" id="GO:0004834">
    <property type="term" value="F:tryptophan synthase activity"/>
    <property type="evidence" value="ECO:0007669"/>
    <property type="project" value="UniProtKB-UniRule"/>
</dbReference>
<evidence type="ECO:0000313" key="13">
    <source>
        <dbReference type="EMBL" id="MEK0144918.1"/>
    </source>
</evidence>
<dbReference type="PANTHER" id="PTHR43406:SF1">
    <property type="entry name" value="TRYPTOPHAN SYNTHASE ALPHA CHAIN, CHLOROPLASTIC"/>
    <property type="match status" value="1"/>
</dbReference>
<keyword evidence="5 9" id="KW-0822">Tryptophan biosynthesis</keyword>
<feature type="active site" description="Proton acceptor" evidence="9">
    <location>
        <position position="50"/>
    </location>
</feature>
<evidence type="ECO:0000256" key="10">
    <source>
        <dbReference type="RuleBase" id="RU003662"/>
    </source>
</evidence>
<keyword evidence="7 9" id="KW-0456">Lyase</keyword>
<evidence type="ECO:0000256" key="8">
    <source>
        <dbReference type="ARBA" id="ARBA00049047"/>
    </source>
</evidence>
<dbReference type="EMBL" id="JAKMUZ010000015">
    <property type="protein sequence ID" value="MCZ9296607.1"/>
    <property type="molecule type" value="Genomic_DNA"/>
</dbReference>
<dbReference type="EMBL" id="JBBMGJ010000003">
    <property type="protein sequence ID" value="MEK0144918.1"/>
    <property type="molecule type" value="Genomic_DNA"/>
</dbReference>
<comment type="catalytic activity">
    <reaction evidence="8 9">
        <text>(1S,2R)-1-C-(indol-3-yl)glycerol 3-phosphate + L-serine = D-glyceraldehyde 3-phosphate + L-tryptophan + H2O</text>
        <dbReference type="Rhea" id="RHEA:10532"/>
        <dbReference type="ChEBI" id="CHEBI:15377"/>
        <dbReference type="ChEBI" id="CHEBI:33384"/>
        <dbReference type="ChEBI" id="CHEBI:57912"/>
        <dbReference type="ChEBI" id="CHEBI:58866"/>
        <dbReference type="ChEBI" id="CHEBI:59776"/>
        <dbReference type="EC" id="4.2.1.20"/>
    </reaction>
</comment>
<dbReference type="InterPro" id="IPR018204">
    <property type="entry name" value="Trp_synthase_alpha_AS"/>
</dbReference>
<dbReference type="PANTHER" id="PTHR43406">
    <property type="entry name" value="TRYPTOPHAN SYNTHASE, ALPHA CHAIN"/>
    <property type="match status" value="1"/>
</dbReference>
<evidence type="ECO:0000256" key="11">
    <source>
        <dbReference type="SAM" id="MobiDB-lite"/>
    </source>
</evidence>
<evidence type="ECO:0000256" key="6">
    <source>
        <dbReference type="ARBA" id="ARBA00023141"/>
    </source>
</evidence>
<dbReference type="Gene3D" id="3.20.20.70">
    <property type="entry name" value="Aldolase class I"/>
    <property type="match status" value="1"/>
</dbReference>
<dbReference type="FunFam" id="3.20.20.70:FF:000037">
    <property type="entry name" value="Tryptophan synthase alpha chain"/>
    <property type="match status" value="1"/>
</dbReference>
<evidence type="ECO:0000256" key="5">
    <source>
        <dbReference type="ARBA" id="ARBA00022822"/>
    </source>
</evidence>
<sequence length="288" mass="30564">MSNRYENLFRSLHERGEGAFVPFLMLGDPTPEDALDIVRTVVAAGADALELGVPFSDPVADGPTIQASHLRALAAGATVDSALEQVRAIRSEFPELPIGMLIYGNVAFTRGFNRFYSEFAEAGADSILLPDVPVREGAPFIAAAEKAGIDPIFIAPARASASTLEGVAHHSRGYIYAISRDGVTGTERESETLGLEEVVANIKRFDGPPVLLGFGISAPEHVRDAVAAGAEGAITGSAITKIIDRHVSRETAAESTQIEGNSSRAPMDPALHKELAEFVTRMKAATRK</sequence>
<dbReference type="SUPFAM" id="SSF51366">
    <property type="entry name" value="Ribulose-phoshate binding barrel"/>
    <property type="match status" value="1"/>
</dbReference>
<comment type="pathway">
    <text evidence="2 9">Amino-acid biosynthesis; L-tryptophan biosynthesis; L-tryptophan from chorismate: step 5/5.</text>
</comment>
<dbReference type="CDD" id="cd04724">
    <property type="entry name" value="Tryptophan_synthase_alpha"/>
    <property type="match status" value="1"/>
</dbReference>
<accession>A0A9X3LYT5</accession>
<evidence type="ECO:0000313" key="15">
    <source>
        <dbReference type="Proteomes" id="UP001371299"/>
    </source>
</evidence>
<comment type="function">
    <text evidence="1 9">The alpha subunit is responsible for the aldol cleavage of indoleglycerol phosphate to indole and glyceraldehyde 3-phosphate.</text>
</comment>
<evidence type="ECO:0000256" key="1">
    <source>
        <dbReference type="ARBA" id="ARBA00003365"/>
    </source>
</evidence>
<evidence type="ECO:0000313" key="12">
    <source>
        <dbReference type="EMBL" id="MCZ9296607.1"/>
    </source>
</evidence>
<dbReference type="PROSITE" id="PS00167">
    <property type="entry name" value="TRP_SYNTHASE_ALPHA"/>
    <property type="match status" value="1"/>
</dbReference>
<reference evidence="12" key="1">
    <citation type="submission" date="2022-02" db="EMBL/GenBank/DDBJ databases">
        <title>Corynebacterium sp. from urogenital microbiome.</title>
        <authorList>
            <person name="Cappelli E.A."/>
            <person name="Ribeiro T.G."/>
            <person name="Peixe L."/>
        </authorList>
    </citation>
    <scope>NUCLEOTIDE SEQUENCE</scope>
    <source>
        <strain evidence="12">C21Ua_68</strain>
    </source>
</reference>
<feature type="region of interest" description="Disordered" evidence="11">
    <location>
        <begin position="250"/>
        <end position="269"/>
    </location>
</feature>
<evidence type="ECO:0000256" key="9">
    <source>
        <dbReference type="HAMAP-Rule" id="MF_00131"/>
    </source>
</evidence>
<keyword evidence="15" id="KW-1185">Reference proteome</keyword>
<keyword evidence="4 9" id="KW-0028">Amino-acid biosynthesis</keyword>
<protein>
    <recommendedName>
        <fullName evidence="9">Tryptophan synthase alpha chain</fullName>
        <ecNumber evidence="9">4.2.1.20</ecNumber>
    </recommendedName>
</protein>
<feature type="compositionally biased region" description="Polar residues" evidence="11">
    <location>
        <begin position="253"/>
        <end position="264"/>
    </location>
</feature>
<gene>
    <name evidence="9 12" type="primary">trpA</name>
    <name evidence="12" type="ORF">L8V22_08555</name>
    <name evidence="13" type="ORF">WMQ01_02375</name>
</gene>
<feature type="active site" description="Proton acceptor" evidence="9">
    <location>
        <position position="61"/>
    </location>
</feature>
<dbReference type="Pfam" id="PF00290">
    <property type="entry name" value="Trp_syntA"/>
    <property type="match status" value="1"/>
</dbReference>
<organism evidence="12 14">
    <name type="scientific">Corynebacterium yonathiae</name>
    <dbReference type="NCBI Taxonomy" id="2913504"/>
    <lineage>
        <taxon>Bacteria</taxon>
        <taxon>Bacillati</taxon>
        <taxon>Actinomycetota</taxon>
        <taxon>Actinomycetes</taxon>
        <taxon>Mycobacteriales</taxon>
        <taxon>Corynebacteriaceae</taxon>
        <taxon>Corynebacterium</taxon>
    </lineage>
</organism>
<dbReference type="AlphaFoldDB" id="A0A9X3LYT5"/>
<dbReference type="RefSeq" id="WP_238801543.1">
    <property type="nucleotide sequence ID" value="NZ_JAKMUZ010000015.1"/>
</dbReference>